<dbReference type="Gene3D" id="3.90.75.20">
    <property type="match status" value="1"/>
</dbReference>
<organism evidence="2">
    <name type="scientific">Siphoviridae sp. ctxMM9</name>
    <dbReference type="NCBI Taxonomy" id="2827973"/>
    <lineage>
        <taxon>Viruses</taxon>
        <taxon>Duplodnaviria</taxon>
        <taxon>Heunggongvirae</taxon>
        <taxon>Uroviricota</taxon>
        <taxon>Caudoviricetes</taxon>
    </lineage>
</organism>
<accession>A0A8S5T646</accession>
<evidence type="ECO:0000313" key="2">
    <source>
        <dbReference type="EMBL" id="DAF58718.1"/>
    </source>
</evidence>
<dbReference type="SUPFAM" id="SSF54060">
    <property type="entry name" value="His-Me finger endonucleases"/>
    <property type="match status" value="1"/>
</dbReference>
<keyword evidence="2" id="KW-0255">Endonuclease</keyword>
<dbReference type="GO" id="GO:0004519">
    <property type="term" value="F:endonuclease activity"/>
    <property type="evidence" value="ECO:0007669"/>
    <property type="project" value="UniProtKB-KW"/>
</dbReference>
<dbReference type="InterPro" id="IPR044925">
    <property type="entry name" value="His-Me_finger_sf"/>
</dbReference>
<dbReference type="SMART" id="SM00507">
    <property type="entry name" value="HNHc"/>
    <property type="match status" value="1"/>
</dbReference>
<feature type="domain" description="HNH nuclease" evidence="1">
    <location>
        <begin position="9"/>
        <end position="58"/>
    </location>
</feature>
<keyword evidence="2" id="KW-0540">Nuclease</keyword>
<dbReference type="EMBL" id="BK032759">
    <property type="protein sequence ID" value="DAF58718.1"/>
    <property type="molecule type" value="Genomic_DNA"/>
</dbReference>
<keyword evidence="2" id="KW-0378">Hydrolase</keyword>
<dbReference type="Pfam" id="PF13392">
    <property type="entry name" value="HNH_3"/>
    <property type="match status" value="1"/>
</dbReference>
<dbReference type="InterPro" id="IPR003615">
    <property type="entry name" value="HNH_nuc"/>
</dbReference>
<name>A0A8S5T646_9CAUD</name>
<evidence type="ECO:0000259" key="1">
    <source>
        <dbReference type="SMART" id="SM00507"/>
    </source>
</evidence>
<proteinExistence type="predicted"/>
<sequence length="68" mass="7958">MRLISTDGARHRYSVHRLVLENYNPVDGMETLQVNHIDGDKQNNNLNNLEWVTCQENILHAYKNNLHS</sequence>
<reference evidence="2" key="1">
    <citation type="journal article" date="2021" name="Proc. Natl. Acad. Sci. U.S.A.">
        <title>A Catalog of Tens of Thousands of Viruses from Human Metagenomes Reveals Hidden Associations with Chronic Diseases.</title>
        <authorList>
            <person name="Tisza M.J."/>
            <person name="Buck C.B."/>
        </authorList>
    </citation>
    <scope>NUCLEOTIDE SEQUENCE</scope>
    <source>
        <strain evidence="2">CtxMM9</strain>
    </source>
</reference>
<protein>
    <submittedName>
        <fullName evidence="2">Homing endonuclease</fullName>
    </submittedName>
</protein>